<dbReference type="SUPFAM" id="SSF49464">
    <property type="entry name" value="Carboxypeptidase regulatory domain-like"/>
    <property type="match status" value="1"/>
</dbReference>
<name>A0A495J1K9_9SPHI</name>
<dbReference type="Proteomes" id="UP000268007">
    <property type="component" value="Unassembled WGS sequence"/>
</dbReference>
<keyword evidence="7" id="KW-0732">Signal</keyword>
<evidence type="ECO:0000256" key="6">
    <source>
        <dbReference type="ARBA" id="ARBA00023237"/>
    </source>
</evidence>
<dbReference type="Gene3D" id="2.40.170.20">
    <property type="entry name" value="TonB-dependent receptor, beta-barrel domain"/>
    <property type="match status" value="1"/>
</dbReference>
<dbReference type="GO" id="GO:0004180">
    <property type="term" value="F:carboxypeptidase activity"/>
    <property type="evidence" value="ECO:0007669"/>
    <property type="project" value="UniProtKB-KW"/>
</dbReference>
<keyword evidence="10" id="KW-1185">Reference proteome</keyword>
<dbReference type="GO" id="GO:0015344">
    <property type="term" value="F:siderophore uptake transmembrane transporter activity"/>
    <property type="evidence" value="ECO:0007669"/>
    <property type="project" value="TreeGrafter"/>
</dbReference>
<dbReference type="GO" id="GO:0009279">
    <property type="term" value="C:cell outer membrane"/>
    <property type="evidence" value="ECO:0007669"/>
    <property type="project" value="UniProtKB-SubCell"/>
</dbReference>
<gene>
    <name evidence="9" type="ORF">BDD43_2389</name>
</gene>
<dbReference type="RefSeq" id="WP_121197841.1">
    <property type="nucleotide sequence ID" value="NZ_RBKU01000001.1"/>
</dbReference>
<protein>
    <submittedName>
        <fullName evidence="9">Carboxypeptidase family protein</fullName>
    </submittedName>
</protein>
<dbReference type="InterPro" id="IPR039426">
    <property type="entry name" value="TonB-dep_rcpt-like"/>
</dbReference>
<evidence type="ECO:0000313" key="10">
    <source>
        <dbReference type="Proteomes" id="UP000268007"/>
    </source>
</evidence>
<dbReference type="InterPro" id="IPR036942">
    <property type="entry name" value="Beta-barrel_TonB_sf"/>
</dbReference>
<dbReference type="InterPro" id="IPR057601">
    <property type="entry name" value="Oar-like_b-barrel"/>
</dbReference>
<dbReference type="OrthoDB" id="9768147at2"/>
<dbReference type="Gene3D" id="2.60.40.1120">
    <property type="entry name" value="Carboxypeptidase-like, regulatory domain"/>
    <property type="match status" value="1"/>
</dbReference>
<sequence>MKKLYLLALTLVILGITGVANAQITSAIISGKIVDQKGQTIPGASIVAVNTSTGTKYGTQSNADGRYSIPNVNPGGPYTISASFIGFKKEERTNITLTLGGVTFNFKLTDASTELKAVNITGTPTKNGAGTNVSQAQIRRLPSINRSLQDVTRITPQSANNSFQGTNFRYNNITLDGAINNDAIGFSPSLGGQTNQSGSVGSSTRTSPVSLDAIQDVQVFVAPFDIKIGNVLGGSINAVTRSGTNTVTGSVYGYGRGAFMVGPNNAPANVGGDGAKEPNDFHDYNTGFRLGFPIIKDKLFFFTNEEISRRRDPVISGAGTSGSAAILSLQDAKDLTAAFKAYTTDAAHPNGIDPGTYDNTSIYSNSNKYFNRLDWNINDKNQLTLRNNTITSTATNLERDNANFRFSGIDYTSHNNSTSFVAELKSRLSNNVNNNLLLGYSNVHDYRDPNSDPSLPQLEITGRTPGTTIFMGTDREASIFDMHQKVMEFTDNLTVTKGINTFTFGTHNEFYDITYNFVNSWNGRIAFGSIDKFTGLNGATFGPSRVRTNYYYTDYSANDRATILANPSAKFNVNLLSAYAQDEIQASDNLKITAGIRLDYAGVPTKQPLADRTTSAAVDVNYGNTFTYTKPADIKNNYLNDVQINPRISFNYDPNGDQSVIIRGGTGTFTGRVPFAWFGYAFYNNGKTFGAYDTSTGYSTYTPNQLLGSSANGRLGFVQGQVYTAATAGTNTSLIGQPINTTSTGATQVDLIDNNFKMPKVWRTNLAFDVKTPDQWKFTLEGIYTDVIRDLKFQQVNTVDKVAYYPYDVNHIQPIFVNQKVSSNFTNAYELSNTNQGYRYSITGQAAKSFPFGLDANVAYTYGQSKDVTNGIRNSMESNWQLNQAANPNNPQAAYSNFDIRHRIVSTVNYRLAYGKDKSLVSNFTFFLSAQSGNPYTYGFYNKAIDGTGQQVNVAYIPKVGETINLFSTTPNSPSLAEETQAAAFDQYINSNPYLSSRRGQFTERNAARTPWNTDLDFRFTQDFNVGAKHKQVITITYDIINLTNLLNKDWGHYYFSSNTFNSTASVGLAQKVTPSFANVSTTNPTYTWTDPGTPYQVDLFQSRYQMQLGVRYTF</sequence>
<evidence type="ECO:0000256" key="7">
    <source>
        <dbReference type="SAM" id="SignalP"/>
    </source>
</evidence>
<evidence type="ECO:0000313" key="9">
    <source>
        <dbReference type="EMBL" id="RKR82218.1"/>
    </source>
</evidence>
<keyword evidence="9" id="KW-0645">Protease</keyword>
<dbReference type="PANTHER" id="PTHR30069">
    <property type="entry name" value="TONB-DEPENDENT OUTER MEMBRANE RECEPTOR"/>
    <property type="match status" value="1"/>
</dbReference>
<evidence type="ECO:0000256" key="2">
    <source>
        <dbReference type="ARBA" id="ARBA00022448"/>
    </source>
</evidence>
<evidence type="ECO:0000256" key="3">
    <source>
        <dbReference type="ARBA" id="ARBA00022452"/>
    </source>
</evidence>
<feature type="signal peptide" evidence="7">
    <location>
        <begin position="1"/>
        <end position="22"/>
    </location>
</feature>
<evidence type="ECO:0000256" key="5">
    <source>
        <dbReference type="ARBA" id="ARBA00023136"/>
    </source>
</evidence>
<keyword evidence="5" id="KW-0472">Membrane</keyword>
<keyword evidence="2" id="KW-0813">Transport</keyword>
<dbReference type="GO" id="GO:0044718">
    <property type="term" value="P:siderophore transmembrane transport"/>
    <property type="evidence" value="ECO:0007669"/>
    <property type="project" value="TreeGrafter"/>
</dbReference>
<reference evidence="9 10" key="1">
    <citation type="submission" date="2018-10" db="EMBL/GenBank/DDBJ databases">
        <title>Genomic Encyclopedia of Archaeal and Bacterial Type Strains, Phase II (KMG-II): from individual species to whole genera.</title>
        <authorList>
            <person name="Goeker M."/>
        </authorList>
    </citation>
    <scope>NUCLEOTIDE SEQUENCE [LARGE SCALE GENOMIC DNA]</scope>
    <source>
        <strain evidence="9 10">DSM 18602</strain>
    </source>
</reference>
<accession>A0A495J1K9</accession>
<comment type="subcellular location">
    <subcellularLocation>
        <location evidence="1">Cell outer membrane</location>
        <topology evidence="1">Multi-pass membrane protein</topology>
    </subcellularLocation>
</comment>
<keyword evidence="9" id="KW-0121">Carboxypeptidase</keyword>
<keyword evidence="3" id="KW-1134">Transmembrane beta strand</keyword>
<dbReference type="Pfam" id="PF25183">
    <property type="entry name" value="OMP_b-brl_4"/>
    <property type="match status" value="1"/>
</dbReference>
<proteinExistence type="predicted"/>
<comment type="caution">
    <text evidence="9">The sequence shown here is derived from an EMBL/GenBank/DDBJ whole genome shotgun (WGS) entry which is preliminary data.</text>
</comment>
<evidence type="ECO:0000259" key="8">
    <source>
        <dbReference type="Pfam" id="PF25183"/>
    </source>
</evidence>
<organism evidence="9 10">
    <name type="scientific">Mucilaginibacter gracilis</name>
    <dbReference type="NCBI Taxonomy" id="423350"/>
    <lineage>
        <taxon>Bacteria</taxon>
        <taxon>Pseudomonadati</taxon>
        <taxon>Bacteroidota</taxon>
        <taxon>Sphingobacteriia</taxon>
        <taxon>Sphingobacteriales</taxon>
        <taxon>Sphingobacteriaceae</taxon>
        <taxon>Mucilaginibacter</taxon>
    </lineage>
</organism>
<keyword evidence="9" id="KW-0378">Hydrolase</keyword>
<dbReference type="PANTHER" id="PTHR30069:SF46">
    <property type="entry name" value="OAR PROTEIN"/>
    <property type="match status" value="1"/>
</dbReference>
<dbReference type="SUPFAM" id="SSF56935">
    <property type="entry name" value="Porins"/>
    <property type="match status" value="1"/>
</dbReference>
<dbReference type="InterPro" id="IPR008969">
    <property type="entry name" value="CarboxyPept-like_regulatory"/>
</dbReference>
<evidence type="ECO:0000256" key="4">
    <source>
        <dbReference type="ARBA" id="ARBA00022692"/>
    </source>
</evidence>
<evidence type="ECO:0000256" key="1">
    <source>
        <dbReference type="ARBA" id="ARBA00004571"/>
    </source>
</evidence>
<keyword evidence="4" id="KW-0812">Transmembrane</keyword>
<feature type="domain" description="TonB-dependent transporter Oar-like beta-barrel" evidence="8">
    <location>
        <begin position="239"/>
        <end position="1048"/>
    </location>
</feature>
<feature type="chain" id="PRO_5019720432" evidence="7">
    <location>
        <begin position="23"/>
        <end position="1115"/>
    </location>
</feature>
<dbReference type="Pfam" id="PF13620">
    <property type="entry name" value="CarboxypepD_reg"/>
    <property type="match status" value="1"/>
</dbReference>
<dbReference type="AlphaFoldDB" id="A0A495J1K9"/>
<keyword evidence="6" id="KW-0998">Cell outer membrane</keyword>
<dbReference type="EMBL" id="RBKU01000001">
    <property type="protein sequence ID" value="RKR82218.1"/>
    <property type="molecule type" value="Genomic_DNA"/>
</dbReference>